<comment type="caution">
    <text evidence="2">The sequence shown here is derived from an EMBL/GenBank/DDBJ whole genome shotgun (WGS) entry which is preliminary data.</text>
</comment>
<dbReference type="Gene3D" id="1.10.260.40">
    <property type="entry name" value="lambda repressor-like DNA-binding domains"/>
    <property type="match status" value="1"/>
</dbReference>
<dbReference type="AlphaFoldDB" id="A0A5C4XN48"/>
<dbReference type="GO" id="GO:0003677">
    <property type="term" value="F:DNA binding"/>
    <property type="evidence" value="ECO:0007669"/>
    <property type="project" value="InterPro"/>
</dbReference>
<dbReference type="Pfam" id="PF01381">
    <property type="entry name" value="HTH_3"/>
    <property type="match status" value="1"/>
</dbReference>
<evidence type="ECO:0000313" key="2">
    <source>
        <dbReference type="EMBL" id="TNM63924.1"/>
    </source>
</evidence>
<dbReference type="RefSeq" id="WP_139676827.1">
    <property type="nucleotide sequence ID" value="NZ_VDMN01000002.1"/>
</dbReference>
<dbReference type="SUPFAM" id="SSF47413">
    <property type="entry name" value="lambda repressor-like DNA-binding domains"/>
    <property type="match status" value="1"/>
</dbReference>
<dbReference type="Proteomes" id="UP000311605">
    <property type="component" value="Unassembled WGS sequence"/>
</dbReference>
<dbReference type="EMBL" id="VDMN01000002">
    <property type="protein sequence ID" value="TNM63924.1"/>
    <property type="molecule type" value="Genomic_DNA"/>
</dbReference>
<evidence type="ECO:0000259" key="1">
    <source>
        <dbReference type="PROSITE" id="PS50943"/>
    </source>
</evidence>
<dbReference type="InterPro" id="IPR001387">
    <property type="entry name" value="Cro/C1-type_HTH"/>
</dbReference>
<protein>
    <submittedName>
        <fullName evidence="2">Helix-turn-helix transcriptional regulator</fullName>
    </submittedName>
</protein>
<name>A0A5C4XN48_9HYPH</name>
<reference evidence="2 3" key="1">
    <citation type="submission" date="2019-06" db="EMBL/GenBank/DDBJ databases">
        <title>The draft genome of Rhizobium smilacinae PTYR-5.</title>
        <authorList>
            <person name="Liu L."/>
            <person name="Li L."/>
            <person name="Zhang X."/>
        </authorList>
    </citation>
    <scope>NUCLEOTIDE SEQUENCE [LARGE SCALE GENOMIC DNA]</scope>
    <source>
        <strain evidence="2 3">PTYR-5</strain>
    </source>
</reference>
<dbReference type="CDD" id="cd00093">
    <property type="entry name" value="HTH_XRE"/>
    <property type="match status" value="1"/>
</dbReference>
<dbReference type="OrthoDB" id="5659783at2"/>
<sequence>MSNRKLEPVYGIDDTLGGRISLARDARDISVEEAAQILGVEPGTWSAWENDRDEPRSNRLDMMAGVLQVSVAWLLNGQGAGPNWR</sequence>
<organism evidence="2 3">
    <name type="scientific">Aliirhizobium smilacinae</name>
    <dbReference type="NCBI Taxonomy" id="1395944"/>
    <lineage>
        <taxon>Bacteria</taxon>
        <taxon>Pseudomonadati</taxon>
        <taxon>Pseudomonadota</taxon>
        <taxon>Alphaproteobacteria</taxon>
        <taxon>Hyphomicrobiales</taxon>
        <taxon>Rhizobiaceae</taxon>
        <taxon>Aliirhizobium</taxon>
    </lineage>
</organism>
<feature type="domain" description="HTH cro/C1-type" evidence="1">
    <location>
        <begin position="20"/>
        <end position="74"/>
    </location>
</feature>
<gene>
    <name evidence="2" type="ORF">FHP24_14165</name>
</gene>
<dbReference type="PROSITE" id="PS50943">
    <property type="entry name" value="HTH_CROC1"/>
    <property type="match status" value="1"/>
</dbReference>
<proteinExistence type="predicted"/>
<dbReference type="InterPro" id="IPR010982">
    <property type="entry name" value="Lambda_DNA-bd_dom_sf"/>
</dbReference>
<dbReference type="SMART" id="SM00530">
    <property type="entry name" value="HTH_XRE"/>
    <property type="match status" value="1"/>
</dbReference>
<evidence type="ECO:0000313" key="3">
    <source>
        <dbReference type="Proteomes" id="UP000311605"/>
    </source>
</evidence>
<accession>A0A5C4XN48</accession>
<keyword evidence="3" id="KW-1185">Reference proteome</keyword>